<keyword evidence="6" id="KW-1185">Reference proteome</keyword>
<dbReference type="SMART" id="SM00382">
    <property type="entry name" value="AAA"/>
    <property type="match status" value="2"/>
</dbReference>
<dbReference type="Pfam" id="PF00005">
    <property type="entry name" value="ABC_tran"/>
    <property type="match status" value="2"/>
</dbReference>
<dbReference type="PROSITE" id="PS00211">
    <property type="entry name" value="ABC_TRANSPORTER_1"/>
    <property type="match status" value="1"/>
</dbReference>
<dbReference type="PANTHER" id="PTHR43553">
    <property type="entry name" value="HEAVY METAL TRANSPORTER"/>
    <property type="match status" value="1"/>
</dbReference>
<dbReference type="GO" id="GO:0005524">
    <property type="term" value="F:ATP binding"/>
    <property type="evidence" value="ECO:0007669"/>
    <property type="project" value="UniProtKB-KW"/>
</dbReference>
<keyword evidence="3 5" id="KW-0067">ATP-binding</keyword>
<dbReference type="EMBL" id="FWXY01000006">
    <property type="protein sequence ID" value="SMC63526.1"/>
    <property type="molecule type" value="Genomic_DNA"/>
</dbReference>
<sequence>MKIKNLCCAGTNSLVLTIDHYELPPGEPLLVCGRNGSGKSLLAAILAGEKIPDQGTVSLSPRVGFLGFALEDQILEQDRKMDCSEEMEGGIDWGRTAGEIIGQGPNRTAAVNLSGIANLLEKPFKILSTGEIRKVLMARALAADPDVLVLDAPYAGLDIGSREQLTHIINTVIGQGTAVILVDFYHPDLPHAIKNMIYLEKGKIVLKGDRKAVTASRAWQRHNAHDISLPHHLPDCFTYDHLDPEAPFVRAKNISVSFNDIPVFSNLDWTFRPGENWHILGPNGCGKSTLLKLISGDSTKAYGQDLTLFGIKRGSGESIWDIKRHYGIVGAELHRDYRAGATLLGVVVSGFFDTIGLYDTPTATQIDVAKKWIELLKLGEKEQKYFSTLSYGEQRLALIARAVVKLPLILILDEPCQGLDNVNRARVLALIDYISANSNTHILFVSHDPRDHLECLTHQLKVQDFNN</sequence>
<dbReference type="GO" id="GO:0042626">
    <property type="term" value="F:ATPase-coupled transmembrane transporter activity"/>
    <property type="evidence" value="ECO:0007669"/>
    <property type="project" value="TreeGrafter"/>
</dbReference>
<dbReference type="PROSITE" id="PS50893">
    <property type="entry name" value="ABC_TRANSPORTER_2"/>
    <property type="match status" value="2"/>
</dbReference>
<dbReference type="Gene3D" id="3.40.50.300">
    <property type="entry name" value="P-loop containing nucleotide triphosphate hydrolases"/>
    <property type="match status" value="2"/>
</dbReference>
<evidence type="ECO:0000313" key="5">
    <source>
        <dbReference type="EMBL" id="SMC63526.1"/>
    </source>
</evidence>
<dbReference type="InterPro" id="IPR017871">
    <property type="entry name" value="ABC_transporter-like_CS"/>
</dbReference>
<gene>
    <name evidence="5" type="ORF">SAMN02746065_10660</name>
</gene>
<dbReference type="InterPro" id="IPR003593">
    <property type="entry name" value="AAA+_ATPase"/>
</dbReference>
<evidence type="ECO:0000313" key="6">
    <source>
        <dbReference type="Proteomes" id="UP000192418"/>
    </source>
</evidence>
<dbReference type="PANTHER" id="PTHR43553:SF3">
    <property type="entry name" value="ABC TRANSPORTER ATP-BINDING PROTEIN MODF"/>
    <property type="match status" value="1"/>
</dbReference>
<feature type="domain" description="ABC transporter" evidence="4">
    <location>
        <begin position="249"/>
        <end position="465"/>
    </location>
</feature>
<proteinExistence type="predicted"/>
<dbReference type="GO" id="GO:0043190">
    <property type="term" value="C:ATP-binding cassette (ABC) transporter complex"/>
    <property type="evidence" value="ECO:0007669"/>
    <property type="project" value="TreeGrafter"/>
</dbReference>
<name>A0A1W2AS41_9BACT</name>
<dbReference type="Proteomes" id="UP000192418">
    <property type="component" value="Unassembled WGS sequence"/>
</dbReference>
<protein>
    <submittedName>
        <fullName evidence="5">Molybdate transport system ATP-binding protein</fullName>
    </submittedName>
</protein>
<evidence type="ECO:0000256" key="1">
    <source>
        <dbReference type="ARBA" id="ARBA00022448"/>
    </source>
</evidence>
<evidence type="ECO:0000259" key="4">
    <source>
        <dbReference type="PROSITE" id="PS50893"/>
    </source>
</evidence>
<reference evidence="5 6" key="1">
    <citation type="submission" date="2017-04" db="EMBL/GenBank/DDBJ databases">
        <authorList>
            <person name="Afonso C.L."/>
            <person name="Miller P.J."/>
            <person name="Scott M.A."/>
            <person name="Spackman E."/>
            <person name="Goraichik I."/>
            <person name="Dimitrov K.M."/>
            <person name="Suarez D.L."/>
            <person name="Swayne D.E."/>
        </authorList>
    </citation>
    <scope>NUCLEOTIDE SEQUENCE [LARGE SCALE GENOMIC DNA]</scope>
    <source>
        <strain evidence="5 6">DSM 3385</strain>
    </source>
</reference>
<keyword evidence="2" id="KW-0547">Nucleotide-binding</keyword>
<dbReference type="GO" id="GO:0016887">
    <property type="term" value="F:ATP hydrolysis activity"/>
    <property type="evidence" value="ECO:0007669"/>
    <property type="project" value="InterPro"/>
</dbReference>
<dbReference type="STRING" id="1121400.SAMN02746065_10660"/>
<keyword evidence="1" id="KW-0813">Transport</keyword>
<evidence type="ECO:0000256" key="2">
    <source>
        <dbReference type="ARBA" id="ARBA00022741"/>
    </source>
</evidence>
<dbReference type="InterPro" id="IPR003439">
    <property type="entry name" value="ABC_transporter-like_ATP-bd"/>
</dbReference>
<dbReference type="AlphaFoldDB" id="A0A1W2AS41"/>
<dbReference type="InterPro" id="IPR050095">
    <property type="entry name" value="ECF_ABC_transporter_ATP-bd"/>
</dbReference>
<dbReference type="RefSeq" id="WP_170923744.1">
    <property type="nucleotide sequence ID" value="NZ_FWXY01000006.1"/>
</dbReference>
<dbReference type="SUPFAM" id="SSF52540">
    <property type="entry name" value="P-loop containing nucleoside triphosphate hydrolases"/>
    <property type="match status" value="2"/>
</dbReference>
<accession>A0A1W2AS41</accession>
<dbReference type="InterPro" id="IPR027417">
    <property type="entry name" value="P-loop_NTPase"/>
</dbReference>
<evidence type="ECO:0000256" key="3">
    <source>
        <dbReference type="ARBA" id="ARBA00022840"/>
    </source>
</evidence>
<feature type="domain" description="ABC transporter" evidence="4">
    <location>
        <begin position="1"/>
        <end position="226"/>
    </location>
</feature>
<organism evidence="5 6">
    <name type="scientific">Desulfocicer vacuolatum DSM 3385</name>
    <dbReference type="NCBI Taxonomy" id="1121400"/>
    <lineage>
        <taxon>Bacteria</taxon>
        <taxon>Pseudomonadati</taxon>
        <taxon>Thermodesulfobacteriota</taxon>
        <taxon>Desulfobacteria</taxon>
        <taxon>Desulfobacterales</taxon>
        <taxon>Desulfobacteraceae</taxon>
        <taxon>Desulfocicer</taxon>
    </lineage>
</organism>